<dbReference type="PANTHER" id="PTHR11895:SF73">
    <property type="entry name" value="AMIDASE FAMILY PROTEIN"/>
    <property type="match status" value="1"/>
</dbReference>
<reference evidence="2 3" key="1">
    <citation type="submission" date="2019-02" db="EMBL/GenBank/DDBJ databases">
        <title>Deep-cultivation of Planctomycetes and their phenomic and genomic characterization uncovers novel biology.</title>
        <authorList>
            <person name="Wiegand S."/>
            <person name="Jogler M."/>
            <person name="Boedeker C."/>
            <person name="Pinto D."/>
            <person name="Vollmers J."/>
            <person name="Rivas-Marin E."/>
            <person name="Kohn T."/>
            <person name="Peeters S.H."/>
            <person name="Heuer A."/>
            <person name="Rast P."/>
            <person name="Oberbeckmann S."/>
            <person name="Bunk B."/>
            <person name="Jeske O."/>
            <person name="Meyerdierks A."/>
            <person name="Storesund J.E."/>
            <person name="Kallscheuer N."/>
            <person name="Luecker S."/>
            <person name="Lage O.M."/>
            <person name="Pohl T."/>
            <person name="Merkel B.J."/>
            <person name="Hornburger P."/>
            <person name="Mueller R.-W."/>
            <person name="Bruemmer F."/>
            <person name="Labrenz M."/>
            <person name="Spormann A.M."/>
            <person name="Op den Camp H."/>
            <person name="Overmann J."/>
            <person name="Amann R."/>
            <person name="Jetten M.S.M."/>
            <person name="Mascher T."/>
            <person name="Medema M.H."/>
            <person name="Devos D.P."/>
            <person name="Kaster A.-K."/>
            <person name="Ovreas L."/>
            <person name="Rohde M."/>
            <person name="Galperin M.Y."/>
            <person name="Jogler C."/>
        </authorList>
    </citation>
    <scope>NUCLEOTIDE SEQUENCE [LARGE SCALE GENOMIC DNA]</scope>
    <source>
        <strain evidence="2 3">ETA_A8</strain>
    </source>
</reference>
<name>A0A517YII2_9BACT</name>
<dbReference type="Pfam" id="PF01425">
    <property type="entry name" value="Amidase"/>
    <property type="match status" value="1"/>
</dbReference>
<dbReference type="EC" id="6.3.5.-" evidence="2"/>
<protein>
    <submittedName>
        <fullName evidence="2">Glutamyl-tRNA(Gln) amidotransferase subunit A</fullName>
        <ecNumber evidence="2">6.3.5.-</ecNumber>
    </submittedName>
</protein>
<gene>
    <name evidence="2" type="primary">gatA_3</name>
    <name evidence="2" type="ORF">ETAA8_51550</name>
</gene>
<proteinExistence type="predicted"/>
<sequence length="603" mass="64738">MKVVSGWLGYLLGCAWCAASFEPFYGEIATMPSSDDVSFEASAASGPVSRRHILAALAGVGVGTIAFQRALAVQAEQAGRVTPELIQQSEWIAGIKLAEEDRQAVADAVQRDQRKFELLRQVDLKNSVPPALTFFAAPPPETTAQIDRQAVQPLTGKEAVEKPLSEEDLAFLPVTKLAALLKAKQVSSTELTQLYLARLKKYDPLLKCVVTLTEELALKQAKRADEEIAAGKYQGPLHGIPWGAKDIIAVPGYKTTWGAGHYQDQSLAVQATVVRRLEEAGAVLVAKLTVGSLALGDEWFGGMTRNPWNPEEGSSGSSAGSTSAVVAGLVGFALGSETLGSIVSPCRRCSASGLRPTFGRVSRFGCMTLSWSMDKIGPIARSLEDCALIFGAIHGSDPHDISAVDRSFAWPLQDEITSLKVGYFEGERPPEEMRAIDMVRKLGVKLVPIKLPQKYPVGPLTLILNTEAAAAFDDLTRAGIRDGIGRWGTTFRQGQFVPAVEYLRACRIRTLVMQEMAEVMDGIDAYIGGDDLVLTNFTGHPTVVIPDGERPNSVSGQPGTITFTGALFGESKLLALAHAYQQASGAHLNRPPLEKLAASKLEK</sequence>
<dbReference type="GO" id="GO:0016740">
    <property type="term" value="F:transferase activity"/>
    <property type="evidence" value="ECO:0007669"/>
    <property type="project" value="UniProtKB-KW"/>
</dbReference>
<dbReference type="InterPro" id="IPR000120">
    <property type="entry name" value="Amidase"/>
</dbReference>
<keyword evidence="3" id="KW-1185">Reference proteome</keyword>
<dbReference type="InterPro" id="IPR036928">
    <property type="entry name" value="AS_sf"/>
</dbReference>
<dbReference type="KEGG" id="aagg:ETAA8_51550"/>
<feature type="domain" description="Amidase" evidence="1">
    <location>
        <begin position="190"/>
        <end position="527"/>
    </location>
</feature>
<dbReference type="AlphaFoldDB" id="A0A517YII2"/>
<evidence type="ECO:0000313" key="3">
    <source>
        <dbReference type="Proteomes" id="UP000315017"/>
    </source>
</evidence>
<dbReference type="SUPFAM" id="SSF75304">
    <property type="entry name" value="Amidase signature (AS) enzymes"/>
    <property type="match status" value="1"/>
</dbReference>
<dbReference type="Gene3D" id="3.90.1300.10">
    <property type="entry name" value="Amidase signature (AS) domain"/>
    <property type="match status" value="1"/>
</dbReference>
<keyword evidence="2" id="KW-0808">Transferase</keyword>
<dbReference type="InterPro" id="IPR023631">
    <property type="entry name" value="Amidase_dom"/>
</dbReference>
<dbReference type="GO" id="GO:0050567">
    <property type="term" value="F:glutaminyl-tRNA synthase (glutamine-hydrolyzing) activity"/>
    <property type="evidence" value="ECO:0007669"/>
    <property type="project" value="TreeGrafter"/>
</dbReference>
<dbReference type="EMBL" id="CP036274">
    <property type="protein sequence ID" value="QDU30037.1"/>
    <property type="molecule type" value="Genomic_DNA"/>
</dbReference>
<evidence type="ECO:0000313" key="2">
    <source>
        <dbReference type="EMBL" id="QDU30037.1"/>
    </source>
</evidence>
<evidence type="ECO:0000259" key="1">
    <source>
        <dbReference type="Pfam" id="PF01425"/>
    </source>
</evidence>
<dbReference type="PANTHER" id="PTHR11895">
    <property type="entry name" value="TRANSAMIDASE"/>
    <property type="match status" value="1"/>
</dbReference>
<keyword evidence="2" id="KW-0436">Ligase</keyword>
<dbReference type="Proteomes" id="UP000315017">
    <property type="component" value="Chromosome"/>
</dbReference>
<organism evidence="2 3">
    <name type="scientific">Anatilimnocola aggregata</name>
    <dbReference type="NCBI Taxonomy" id="2528021"/>
    <lineage>
        <taxon>Bacteria</taxon>
        <taxon>Pseudomonadati</taxon>
        <taxon>Planctomycetota</taxon>
        <taxon>Planctomycetia</taxon>
        <taxon>Pirellulales</taxon>
        <taxon>Pirellulaceae</taxon>
        <taxon>Anatilimnocola</taxon>
    </lineage>
</organism>
<accession>A0A517YII2</accession>